<proteinExistence type="predicted"/>
<evidence type="ECO:0000259" key="1">
    <source>
        <dbReference type="Pfam" id="PF12143"/>
    </source>
</evidence>
<dbReference type="PANTHER" id="PTHR36608:SF1">
    <property type="entry name" value="POLYPHENOL OXIDASE C, CHLOROPLASTIC-LIKE"/>
    <property type="match status" value="1"/>
</dbReference>
<feature type="domain" description="Polyphenol oxidase C-terminal" evidence="1">
    <location>
        <begin position="86"/>
        <end position="145"/>
    </location>
</feature>
<gene>
    <name evidence="2" type="ORF">Scep_011235</name>
</gene>
<evidence type="ECO:0000313" key="2">
    <source>
        <dbReference type="EMBL" id="KAK9131707.1"/>
    </source>
</evidence>
<accession>A0AAP0P5D3</accession>
<sequence length="187" mass="20870">MYANPSSSLYDKLRDAKHQLPTRVDLDFNGTDPTIPDTDELIESNLSLMHKQVVGSKTAELFLGRDIKPGTSPTQSIPTCEREFNVHNKVKRPKKSTRTLKEKEDEEEVLVIEGIELDAGARFDVLVNSDDETMKPNKTEFAGSFDLGAEDDDDEVVVTMVPRNIGKEAVTIDGVKILMHNTRVEVV</sequence>
<comment type="caution">
    <text evidence="2">The sequence shown here is derived from an EMBL/GenBank/DDBJ whole genome shotgun (WGS) entry which is preliminary data.</text>
</comment>
<dbReference type="EMBL" id="JBBNAG010000005">
    <property type="protein sequence ID" value="KAK9131707.1"/>
    <property type="molecule type" value="Genomic_DNA"/>
</dbReference>
<dbReference type="AlphaFoldDB" id="A0AAP0P5D3"/>
<keyword evidence="3" id="KW-1185">Reference proteome</keyword>
<organism evidence="2 3">
    <name type="scientific">Stephania cephalantha</name>
    <dbReference type="NCBI Taxonomy" id="152367"/>
    <lineage>
        <taxon>Eukaryota</taxon>
        <taxon>Viridiplantae</taxon>
        <taxon>Streptophyta</taxon>
        <taxon>Embryophyta</taxon>
        <taxon>Tracheophyta</taxon>
        <taxon>Spermatophyta</taxon>
        <taxon>Magnoliopsida</taxon>
        <taxon>Ranunculales</taxon>
        <taxon>Menispermaceae</taxon>
        <taxon>Menispermoideae</taxon>
        <taxon>Cissampelideae</taxon>
        <taxon>Stephania</taxon>
    </lineage>
</organism>
<name>A0AAP0P5D3_9MAGN</name>
<dbReference type="GO" id="GO:0004097">
    <property type="term" value="F:catechol oxidase activity"/>
    <property type="evidence" value="ECO:0007669"/>
    <property type="project" value="InterPro"/>
</dbReference>
<evidence type="ECO:0000313" key="3">
    <source>
        <dbReference type="Proteomes" id="UP001419268"/>
    </source>
</evidence>
<reference evidence="2 3" key="1">
    <citation type="submission" date="2024-01" db="EMBL/GenBank/DDBJ databases">
        <title>Genome assemblies of Stephania.</title>
        <authorList>
            <person name="Yang L."/>
        </authorList>
    </citation>
    <scope>NUCLEOTIDE SEQUENCE [LARGE SCALE GENOMIC DNA]</scope>
    <source>
        <strain evidence="2">JXDWG</strain>
        <tissue evidence="2">Leaf</tissue>
    </source>
</reference>
<dbReference type="InterPro" id="IPR022740">
    <property type="entry name" value="Polyphenol_oxidase_C"/>
</dbReference>
<dbReference type="Pfam" id="PF12143">
    <property type="entry name" value="PPO1_KFDV"/>
    <property type="match status" value="1"/>
</dbReference>
<dbReference type="Gene3D" id="1.10.1280.10">
    <property type="entry name" value="Di-copper center containing domain from catechol oxidase"/>
    <property type="match status" value="1"/>
</dbReference>
<dbReference type="PANTHER" id="PTHR36608">
    <property type="entry name" value="POLYPHENOL OXIDASE C, CHLOROPLASTIC-LIKE"/>
    <property type="match status" value="1"/>
</dbReference>
<protein>
    <recommendedName>
        <fullName evidence="1">Polyphenol oxidase C-terminal domain-containing protein</fullName>
    </recommendedName>
</protein>
<dbReference type="InterPro" id="IPR008922">
    <property type="entry name" value="Di-copper_centre_dom_sf"/>
</dbReference>
<dbReference type="Proteomes" id="UP001419268">
    <property type="component" value="Unassembled WGS sequence"/>
</dbReference>